<evidence type="ECO:0000256" key="6">
    <source>
        <dbReference type="ARBA" id="ARBA00023180"/>
    </source>
</evidence>
<evidence type="ECO:0000256" key="3">
    <source>
        <dbReference type="ARBA" id="ARBA00012670"/>
    </source>
</evidence>
<feature type="domain" description="Alpha-L-arabinofuranosidase C-terminal" evidence="7">
    <location>
        <begin position="454"/>
        <end position="793"/>
    </location>
</feature>
<dbReference type="InterPro" id="IPR051563">
    <property type="entry name" value="Glycosyl_Hydrolase_51"/>
</dbReference>
<comment type="caution">
    <text evidence="8">The sequence shown here is derived from an EMBL/GenBank/DDBJ whole genome shotgun (WGS) entry which is preliminary data.</text>
</comment>
<protein>
    <recommendedName>
        <fullName evidence="3">non-reducing end alpha-L-arabinofuranosidase</fullName>
        <ecNumber evidence="3">3.2.1.55</ecNumber>
    </recommendedName>
</protein>
<evidence type="ECO:0000256" key="4">
    <source>
        <dbReference type="ARBA" id="ARBA00022729"/>
    </source>
</evidence>
<keyword evidence="9" id="KW-1185">Reference proteome</keyword>
<organism evidence="8 9">
    <name type="scientific">Haloferula sargassicola</name>
    <dbReference type="NCBI Taxonomy" id="490096"/>
    <lineage>
        <taxon>Bacteria</taxon>
        <taxon>Pseudomonadati</taxon>
        <taxon>Verrucomicrobiota</taxon>
        <taxon>Verrucomicrobiia</taxon>
        <taxon>Verrucomicrobiales</taxon>
        <taxon>Verrucomicrobiaceae</taxon>
        <taxon>Haloferula</taxon>
    </lineage>
</organism>
<keyword evidence="4" id="KW-0732">Signal</keyword>
<evidence type="ECO:0000256" key="5">
    <source>
        <dbReference type="ARBA" id="ARBA00022801"/>
    </source>
</evidence>
<comment type="catalytic activity">
    <reaction evidence="1">
        <text>Hydrolysis of terminal non-reducing alpha-L-arabinofuranoside residues in alpha-L-arabinosides.</text>
        <dbReference type="EC" id="3.2.1.55"/>
    </reaction>
</comment>
<evidence type="ECO:0000259" key="7">
    <source>
        <dbReference type="SMART" id="SM00813"/>
    </source>
</evidence>
<dbReference type="InterPro" id="IPR013780">
    <property type="entry name" value="Glyco_hydro_b"/>
</dbReference>
<proteinExistence type="inferred from homology"/>
<accession>A0ABP9UWP5</accession>
<dbReference type="SUPFAM" id="SSF49899">
    <property type="entry name" value="Concanavalin A-like lectins/glucanases"/>
    <property type="match status" value="1"/>
</dbReference>
<dbReference type="InterPro" id="IPR013320">
    <property type="entry name" value="ConA-like_dom_sf"/>
</dbReference>
<dbReference type="InterPro" id="IPR010720">
    <property type="entry name" value="Alpha-L-AF_C"/>
</dbReference>
<dbReference type="Pfam" id="PF06964">
    <property type="entry name" value="Alpha-L-AF_C"/>
    <property type="match status" value="1"/>
</dbReference>
<dbReference type="RefSeq" id="WP_353568390.1">
    <property type="nucleotide sequence ID" value="NZ_BAABRI010000023.1"/>
</dbReference>
<dbReference type="Gene3D" id="2.60.120.260">
    <property type="entry name" value="Galactose-binding domain-like"/>
    <property type="match status" value="1"/>
</dbReference>
<dbReference type="PANTHER" id="PTHR31776:SF0">
    <property type="entry name" value="ALPHA-L-ARABINOFURANOSIDASE 1"/>
    <property type="match status" value="1"/>
</dbReference>
<dbReference type="Pfam" id="PF22848">
    <property type="entry name" value="ASD1_dom"/>
    <property type="match status" value="1"/>
</dbReference>
<gene>
    <name evidence="8" type="ORF">Hsar01_03535</name>
</gene>
<dbReference type="SMART" id="SM00813">
    <property type="entry name" value="Alpha-L-AF_C"/>
    <property type="match status" value="1"/>
</dbReference>
<sequence>MKPIPTLMAAALVATAGASVEIEVDVSKPTIDLPEHLYGLFFEDINWAADGGLYAELVQNRSFEYFPVAENDPLGKKMVPLFAWEKIGGNPVELSVEETDPLNWNNKHYAKLKSAATAKVGVVNAGFDGIPLDQGASYRVSVFVRTRGWSGNGAITATLLDADGSECGTASLGEATGEWSKLEEEIVSSKTTDQAKLAISTEGSGVIDLDMISLFPKDTYKGRVNGLRKDLVEALADLHPKFLRFPGGCIAHGCGLDNAYRWKDTVGPVEERRPNWNRWGYHQTYGLGFFEYFQLCEDLGMTPLPVVPIGVSCGFTDPYEVVDIENLGEWIDDALDLIEFANGPADSEWGHVRAEMGHPEPFQLEFVCLGNEEHDTPEMRERFPRFVEAMRDRYPDIKIIGTSGLDPEIPIYDLMTREKVHSSDEHYYKDPSWFIAHQDRFDDFDRSKPKIFVGEYASRDKKQINAVAEAAYLTGIERNADLVDMTCYAPLFGRLGHCQWNPDLIYFNHREVVKTPSYHVQRMFASNKGDVYLANTVEVVDPQPQPTVSGTIGLGTWGTAAEFDEIRVNGRRVDPAGWQTARGRFAETAGVFAQTDTEARPAMATGTESYAGEEVTITLKARKVSGAEGFIIAFGGNDGSSWWFNVGGWGNRQHGLQHGRGDGLSIVKQTGGRLEPGRWYEVKVELTPGRIVCSLDGKPVIDHPVPAPRVSVASALDRKAGEAIVKLVNPSEREVSATIRLKGAERVADRGTAILLAGDADAQNTLEEPDRMAPTTREISTGSKFRVPLPPTSVQFIRTKVR</sequence>
<name>A0ABP9UWP5_9BACT</name>
<dbReference type="PANTHER" id="PTHR31776">
    <property type="entry name" value="ALPHA-L-ARABINOFURANOSIDASE 1"/>
    <property type="match status" value="1"/>
</dbReference>
<keyword evidence="5" id="KW-0378">Hydrolase</keyword>
<dbReference type="InterPro" id="IPR017853">
    <property type="entry name" value="GH"/>
</dbReference>
<dbReference type="InterPro" id="IPR055235">
    <property type="entry name" value="ASD1_cat"/>
</dbReference>
<keyword evidence="6" id="KW-0325">Glycoprotein</keyword>
<evidence type="ECO:0000256" key="1">
    <source>
        <dbReference type="ARBA" id="ARBA00001462"/>
    </source>
</evidence>
<comment type="similarity">
    <text evidence="2">Belongs to the glycosyl hydrolase 51 family.</text>
</comment>
<dbReference type="EMBL" id="BAABRI010000023">
    <property type="protein sequence ID" value="GAA5484293.1"/>
    <property type="molecule type" value="Genomic_DNA"/>
</dbReference>
<evidence type="ECO:0000313" key="9">
    <source>
        <dbReference type="Proteomes" id="UP001476282"/>
    </source>
</evidence>
<dbReference type="SUPFAM" id="SSF51011">
    <property type="entry name" value="Glycosyl hydrolase domain"/>
    <property type="match status" value="1"/>
</dbReference>
<dbReference type="Gene3D" id="3.20.20.80">
    <property type="entry name" value="Glycosidases"/>
    <property type="match status" value="1"/>
</dbReference>
<evidence type="ECO:0000256" key="2">
    <source>
        <dbReference type="ARBA" id="ARBA00007186"/>
    </source>
</evidence>
<dbReference type="Proteomes" id="UP001476282">
    <property type="component" value="Unassembled WGS sequence"/>
</dbReference>
<dbReference type="Gene3D" id="2.60.40.1180">
    <property type="entry name" value="Golgi alpha-mannosidase II"/>
    <property type="match status" value="1"/>
</dbReference>
<dbReference type="EC" id="3.2.1.55" evidence="3"/>
<reference evidence="8 9" key="1">
    <citation type="submission" date="2024-02" db="EMBL/GenBank/DDBJ databases">
        <title>Haloferula sargassicola NBRC 104335.</title>
        <authorList>
            <person name="Ichikawa N."/>
            <person name="Katano-Makiyama Y."/>
            <person name="Hidaka K."/>
        </authorList>
    </citation>
    <scope>NUCLEOTIDE SEQUENCE [LARGE SCALE GENOMIC DNA]</scope>
    <source>
        <strain evidence="8 9">NBRC 104335</strain>
    </source>
</reference>
<evidence type="ECO:0000313" key="8">
    <source>
        <dbReference type="EMBL" id="GAA5484293.1"/>
    </source>
</evidence>
<dbReference type="SUPFAM" id="SSF51445">
    <property type="entry name" value="(Trans)glycosidases"/>
    <property type="match status" value="1"/>
</dbReference>